<gene>
    <name evidence="2" type="ORF">HPBE_LOCUS24232</name>
</gene>
<dbReference type="Proteomes" id="UP000050761">
    <property type="component" value="Unassembled WGS sequence"/>
</dbReference>
<reference evidence="4" key="2">
    <citation type="submission" date="2019-09" db="UniProtKB">
        <authorList>
            <consortium name="WormBaseParasite"/>
        </authorList>
    </citation>
    <scope>IDENTIFICATION</scope>
</reference>
<dbReference type="WBParaSite" id="HPBE_0002423301-mRNA-1">
    <property type="protein sequence ID" value="HPBE_0002423301-mRNA-1"/>
    <property type="gene ID" value="HPBE_0002423301"/>
</dbReference>
<accession>A0A183GNG3</accession>
<accession>A0A3P8CX60</accession>
<name>A0A183GNG3_HELPZ</name>
<dbReference type="OrthoDB" id="5858502at2759"/>
<proteinExistence type="predicted"/>
<evidence type="ECO:0000256" key="1">
    <source>
        <dbReference type="SAM" id="Phobius"/>
    </source>
</evidence>
<evidence type="ECO:0000313" key="4">
    <source>
        <dbReference type="WBParaSite" id="HPBE_0002423301-mRNA-1"/>
    </source>
</evidence>
<feature type="transmembrane region" description="Helical" evidence="1">
    <location>
        <begin position="101"/>
        <end position="122"/>
    </location>
</feature>
<dbReference type="EMBL" id="UZAH01036030">
    <property type="protein sequence ID" value="VDP43642.1"/>
    <property type="molecule type" value="Genomic_DNA"/>
</dbReference>
<evidence type="ECO:0000313" key="3">
    <source>
        <dbReference type="Proteomes" id="UP000050761"/>
    </source>
</evidence>
<reference evidence="2 3" key="1">
    <citation type="submission" date="2018-11" db="EMBL/GenBank/DDBJ databases">
        <authorList>
            <consortium name="Pathogen Informatics"/>
        </authorList>
    </citation>
    <scope>NUCLEOTIDE SEQUENCE [LARGE SCALE GENOMIC DNA]</scope>
</reference>
<protein>
    <submittedName>
        <fullName evidence="4">Ig-like domain-containing protein</fullName>
    </submittedName>
</protein>
<evidence type="ECO:0000313" key="2">
    <source>
        <dbReference type="EMBL" id="VDP43642.1"/>
    </source>
</evidence>
<keyword evidence="1" id="KW-0472">Membrane</keyword>
<dbReference type="AlphaFoldDB" id="A0A183GNG3"/>
<keyword evidence="3" id="KW-1185">Reference proteome</keyword>
<keyword evidence="1" id="KW-0812">Transmembrane</keyword>
<sequence>MVNLVLKLRSNRKDECMAVAEELALFVSIYIWPLMEEDGGSYECAVDGGIMGTAMIHVEPKSVGTTQVFYVGRIGCLWEITKCKYLDLSATPHKVAVIRGIYNYLYVAMFYIPVGIYAFILISRDFGKPPRKSKKEDRMAAFLEEHVLKNGQDAKENIAKAIYGNQFEERKEEVTKSIAAGVAPGGVLVLTA</sequence>
<organism evidence="3 4">
    <name type="scientific">Heligmosomoides polygyrus</name>
    <name type="common">Parasitic roundworm</name>
    <dbReference type="NCBI Taxonomy" id="6339"/>
    <lineage>
        <taxon>Eukaryota</taxon>
        <taxon>Metazoa</taxon>
        <taxon>Ecdysozoa</taxon>
        <taxon>Nematoda</taxon>
        <taxon>Chromadorea</taxon>
        <taxon>Rhabditida</taxon>
        <taxon>Rhabditina</taxon>
        <taxon>Rhabditomorpha</taxon>
        <taxon>Strongyloidea</taxon>
        <taxon>Heligmosomidae</taxon>
        <taxon>Heligmosomoides</taxon>
    </lineage>
</organism>
<keyword evidence="1" id="KW-1133">Transmembrane helix</keyword>